<dbReference type="Pfam" id="PF01467">
    <property type="entry name" value="CTP_transf_like"/>
    <property type="match status" value="1"/>
</dbReference>
<reference evidence="10" key="1">
    <citation type="journal article" date="2007" name="ISME J.">
        <title>Genomic plasticity in prokaryotes: the case of the square haloarchaeon.</title>
        <authorList>
            <person name="Cuadros-Orellana S."/>
            <person name="Martin-Cuadrado A.B."/>
            <person name="Legault B."/>
            <person name="D'Auria G."/>
            <person name="Zhaxybayeva O."/>
            <person name="Papke R.T."/>
            <person name="Rodriguez-Valera F."/>
        </authorList>
    </citation>
    <scope>NUCLEOTIDE SEQUENCE</scope>
</reference>
<dbReference type="EC" id="2.7.7.3" evidence="7"/>
<keyword evidence="5 7" id="KW-0067">ATP-binding</keyword>
<dbReference type="SUPFAM" id="SSF52374">
    <property type="entry name" value="Nucleotidylyl transferase"/>
    <property type="match status" value="1"/>
</dbReference>
<accession>A5YS82</accession>
<dbReference type="GO" id="GO:0015937">
    <property type="term" value="P:coenzyme A biosynthetic process"/>
    <property type="evidence" value="ECO:0007669"/>
    <property type="project" value="UniProtKB-UniRule"/>
</dbReference>
<evidence type="ECO:0000256" key="6">
    <source>
        <dbReference type="ARBA" id="ARBA00022993"/>
    </source>
</evidence>
<evidence type="ECO:0000259" key="9">
    <source>
        <dbReference type="Pfam" id="PF01467"/>
    </source>
</evidence>
<evidence type="ECO:0000256" key="3">
    <source>
        <dbReference type="ARBA" id="ARBA00022695"/>
    </source>
</evidence>
<dbReference type="GO" id="GO:0005737">
    <property type="term" value="C:cytoplasm"/>
    <property type="evidence" value="ECO:0007669"/>
    <property type="project" value="UniProtKB-SubCell"/>
</dbReference>
<evidence type="ECO:0000256" key="5">
    <source>
        <dbReference type="ARBA" id="ARBA00022840"/>
    </source>
</evidence>
<feature type="region of interest" description="Disordered" evidence="8">
    <location>
        <begin position="144"/>
        <end position="167"/>
    </location>
</feature>
<dbReference type="HAMAP" id="MF_00647">
    <property type="entry name" value="PPAT_arch"/>
    <property type="match status" value="1"/>
</dbReference>
<dbReference type="InterPro" id="IPR023540">
    <property type="entry name" value="PPAT_arch"/>
</dbReference>
<keyword evidence="4 7" id="KW-0547">Nucleotide-binding</keyword>
<dbReference type="Gene3D" id="3.40.50.620">
    <property type="entry name" value="HUPs"/>
    <property type="match status" value="1"/>
</dbReference>
<proteinExistence type="inferred from homology"/>
<comment type="pathway">
    <text evidence="7">Cofactor biosynthesis; coenzyme A biosynthesis.</text>
</comment>
<evidence type="ECO:0000256" key="7">
    <source>
        <dbReference type="HAMAP-Rule" id="MF_00647"/>
    </source>
</evidence>
<dbReference type="InterPro" id="IPR004821">
    <property type="entry name" value="Cyt_trans-like"/>
</dbReference>
<evidence type="ECO:0000256" key="2">
    <source>
        <dbReference type="ARBA" id="ARBA00022679"/>
    </source>
</evidence>
<dbReference type="UniPathway" id="UPA00241"/>
<dbReference type="InterPro" id="IPR014729">
    <property type="entry name" value="Rossmann-like_a/b/a_fold"/>
</dbReference>
<dbReference type="NCBIfam" id="TIGR00125">
    <property type="entry name" value="cyt_tran_rel"/>
    <property type="match status" value="1"/>
</dbReference>
<protein>
    <recommendedName>
        <fullName evidence="7">Phosphopantetheine adenylyltransferase</fullName>
        <ecNumber evidence="7">2.7.7.3</ecNumber>
    </recommendedName>
    <alternativeName>
        <fullName evidence="7">Dephospho-CoA pyrophosphorylase</fullName>
    </alternativeName>
    <alternativeName>
        <fullName evidence="7">Pantetheine-phosphate adenylyltransferase</fullName>
        <shortName evidence="7">PPAT</shortName>
    </alternativeName>
</protein>
<feature type="domain" description="Cytidyltransferase-like" evidence="9">
    <location>
        <begin position="8"/>
        <end position="145"/>
    </location>
</feature>
<dbReference type="AlphaFoldDB" id="A5YS82"/>
<name>A5YS82_9EURY</name>
<dbReference type="EMBL" id="EF583985">
    <property type="protein sequence ID" value="ABQ75839.1"/>
    <property type="molecule type" value="Genomic_DNA"/>
</dbReference>
<comment type="catalytic activity">
    <reaction evidence="7">
        <text>(R)-4'-phosphopantetheine + ATP + H(+) = 3'-dephospho-CoA + diphosphate</text>
        <dbReference type="Rhea" id="RHEA:19801"/>
        <dbReference type="ChEBI" id="CHEBI:15378"/>
        <dbReference type="ChEBI" id="CHEBI:30616"/>
        <dbReference type="ChEBI" id="CHEBI:33019"/>
        <dbReference type="ChEBI" id="CHEBI:57328"/>
        <dbReference type="ChEBI" id="CHEBI:61723"/>
        <dbReference type="EC" id="2.7.7.3"/>
    </reaction>
</comment>
<evidence type="ECO:0000313" key="10">
    <source>
        <dbReference type="EMBL" id="ABQ75839.1"/>
    </source>
</evidence>
<dbReference type="GO" id="GO:0005524">
    <property type="term" value="F:ATP binding"/>
    <property type="evidence" value="ECO:0007669"/>
    <property type="project" value="UniProtKB-KW"/>
</dbReference>
<evidence type="ECO:0000256" key="1">
    <source>
        <dbReference type="ARBA" id="ARBA00022490"/>
    </source>
</evidence>
<dbReference type="NCBIfam" id="NF001985">
    <property type="entry name" value="PRK00777.1"/>
    <property type="match status" value="1"/>
</dbReference>
<keyword evidence="6 7" id="KW-0173">Coenzyme A biosynthesis</keyword>
<evidence type="ECO:0000256" key="8">
    <source>
        <dbReference type="SAM" id="MobiDB-lite"/>
    </source>
</evidence>
<comment type="function">
    <text evidence="7">Reversibly transfers an adenylyl group from ATP to 4'-phosphopantetheine, yielding dephospho-CoA (dPCoA) and pyrophosphate.</text>
</comment>
<keyword evidence="1 7" id="KW-0963">Cytoplasm</keyword>
<evidence type="ECO:0000256" key="4">
    <source>
        <dbReference type="ARBA" id="ARBA00022741"/>
    </source>
</evidence>
<gene>
    <name evidence="7" type="primary">coaD</name>
</gene>
<sequence length="167" mass="18624">MYKMDVALGGTFDPIHDGHRALFDRALSIGKVTVGLTSDQLAPKTRTADRYIHPYEKRRRQLANELTEISEKYGHAFEIRQLTKPTGIATEARFDVIVVSPETRSGAEEVNRQRALQGHAELDIEVVPHVCAEDGDPISSTRIVRGEIDQHGNLTPSAEGRRSPNQR</sequence>
<organism evidence="10">
    <name type="scientific">uncultured haloarchaeon</name>
    <dbReference type="NCBI Taxonomy" id="160804"/>
    <lineage>
        <taxon>Archaea</taxon>
        <taxon>Methanobacteriati</taxon>
        <taxon>Methanobacteriota</taxon>
        <taxon>Stenosarchaea group</taxon>
        <taxon>Halobacteria</taxon>
        <taxon>Halobacteriales</taxon>
        <taxon>Halobacteriaceae</taxon>
        <taxon>environmental samples</taxon>
    </lineage>
</organism>
<comment type="subcellular location">
    <subcellularLocation>
        <location evidence="7">Cytoplasm</location>
    </subcellularLocation>
</comment>
<keyword evidence="2 7" id="KW-0808">Transferase</keyword>
<comment type="similarity">
    <text evidence="7">Belongs to the eukaryotic CoaD family.</text>
</comment>
<dbReference type="GO" id="GO:0004595">
    <property type="term" value="F:pantetheine-phosphate adenylyltransferase activity"/>
    <property type="evidence" value="ECO:0007669"/>
    <property type="project" value="UniProtKB-UniRule"/>
</dbReference>
<keyword evidence="3 7" id="KW-0548">Nucleotidyltransferase</keyword>